<feature type="chain" id="PRO_5022055928" description="UrcA family protein" evidence="1">
    <location>
        <begin position="30"/>
        <end position="121"/>
    </location>
</feature>
<sequence length="121" mass="12048">MNTRTLPMLIKTGVVAALLGASVAAPAFAAAPLTVTVTAPGTATVQHACQSTLGLTVNNTNYAACVATLNQAVAAAQPQNHRPAPTGNACAEVGLTPGTNGFERCVANLDGALNQVLLAPN</sequence>
<evidence type="ECO:0000313" key="3">
    <source>
        <dbReference type="Proteomes" id="UP000320516"/>
    </source>
</evidence>
<dbReference type="EMBL" id="VITV01000002">
    <property type="protein sequence ID" value="TWB79693.1"/>
    <property type="molecule type" value="Genomic_DNA"/>
</dbReference>
<keyword evidence="1" id="KW-0732">Signal</keyword>
<protein>
    <recommendedName>
        <fullName evidence="4">UrcA family protein</fullName>
    </recommendedName>
</protein>
<evidence type="ECO:0000313" key="2">
    <source>
        <dbReference type="EMBL" id="TWB79693.1"/>
    </source>
</evidence>
<dbReference type="Proteomes" id="UP000320516">
    <property type="component" value="Unassembled WGS sequence"/>
</dbReference>
<feature type="signal peptide" evidence="1">
    <location>
        <begin position="1"/>
        <end position="29"/>
    </location>
</feature>
<name>A0A560K8M9_9PROT</name>
<gene>
    <name evidence="2" type="ORF">FBZ87_102114</name>
</gene>
<evidence type="ECO:0008006" key="4">
    <source>
        <dbReference type="Google" id="ProtNLM"/>
    </source>
</evidence>
<dbReference type="AlphaFoldDB" id="A0A560K8M9"/>
<organism evidence="2 3">
    <name type="scientific">Nitrospirillum amazonense</name>
    <dbReference type="NCBI Taxonomy" id="28077"/>
    <lineage>
        <taxon>Bacteria</taxon>
        <taxon>Pseudomonadati</taxon>
        <taxon>Pseudomonadota</taxon>
        <taxon>Alphaproteobacteria</taxon>
        <taxon>Rhodospirillales</taxon>
        <taxon>Azospirillaceae</taxon>
        <taxon>Nitrospirillum</taxon>
    </lineage>
</organism>
<comment type="caution">
    <text evidence="2">The sequence shown here is derived from an EMBL/GenBank/DDBJ whole genome shotgun (WGS) entry which is preliminary data.</text>
</comment>
<proteinExistence type="predicted"/>
<reference evidence="2 3" key="1">
    <citation type="submission" date="2019-06" db="EMBL/GenBank/DDBJ databases">
        <title>Genomic Encyclopedia of Type Strains, Phase IV (KMG-V): Genome sequencing to study the core and pangenomes of soil and plant-associated prokaryotes.</title>
        <authorList>
            <person name="Whitman W."/>
        </authorList>
    </citation>
    <scope>NUCLEOTIDE SEQUENCE [LARGE SCALE GENOMIC DNA]</scope>
    <source>
        <strain evidence="2 3">BR 12005</strain>
    </source>
</reference>
<accession>A0A560K8M9</accession>
<evidence type="ECO:0000256" key="1">
    <source>
        <dbReference type="SAM" id="SignalP"/>
    </source>
</evidence>